<dbReference type="GO" id="GO:0016301">
    <property type="term" value="F:kinase activity"/>
    <property type="evidence" value="ECO:0007669"/>
    <property type="project" value="UniProtKB-KW"/>
</dbReference>
<feature type="transmembrane region" description="Helical" evidence="1">
    <location>
        <begin position="83"/>
        <end position="104"/>
    </location>
</feature>
<feature type="transmembrane region" description="Helical" evidence="1">
    <location>
        <begin position="144"/>
        <end position="166"/>
    </location>
</feature>
<comment type="caution">
    <text evidence="2">The sequence shown here is derived from an EMBL/GenBank/DDBJ whole genome shotgun (WGS) entry which is preliminary data.</text>
</comment>
<proteinExistence type="predicted"/>
<dbReference type="OrthoDB" id="823982at2"/>
<reference evidence="3 5" key="2">
    <citation type="submission" date="2019-08" db="EMBL/GenBank/DDBJ databases">
        <title>Genome of Algoriphagus ratkowskyi IC026.</title>
        <authorList>
            <person name="Bowman J.P."/>
        </authorList>
    </citation>
    <scope>NUCLEOTIDE SEQUENCE [LARGE SCALE GENOMIC DNA]</scope>
    <source>
        <strain evidence="3 5">IC026</strain>
    </source>
</reference>
<feature type="transmembrane region" description="Helical" evidence="1">
    <location>
        <begin position="116"/>
        <end position="138"/>
    </location>
</feature>
<keyword evidence="1" id="KW-0472">Membrane</keyword>
<evidence type="ECO:0000313" key="5">
    <source>
        <dbReference type="Proteomes" id="UP000321927"/>
    </source>
</evidence>
<keyword evidence="3" id="KW-0808">Transferase</keyword>
<dbReference type="EMBL" id="VORV01000009">
    <property type="protein sequence ID" value="TXD76897.1"/>
    <property type="molecule type" value="Genomic_DNA"/>
</dbReference>
<protein>
    <submittedName>
        <fullName evidence="3">Histidine kinase</fullName>
    </submittedName>
</protein>
<evidence type="ECO:0000313" key="4">
    <source>
        <dbReference type="Proteomes" id="UP000249115"/>
    </source>
</evidence>
<dbReference type="Proteomes" id="UP000321927">
    <property type="component" value="Unassembled WGS sequence"/>
</dbReference>
<accession>A0A2W7R343</accession>
<dbReference type="Proteomes" id="UP000249115">
    <property type="component" value="Unassembled WGS sequence"/>
</dbReference>
<sequence length="250" mass="29449">MDSRFYQAFGGWYMIILDLILIIGVFCISRGPKDKRADIKYWLPFLIVLLAFFYENLGAYTNFNFEMKRSVNALLGNTKNPKYNVWVFNIFNQQLLTLLILYLLKSYLSIRKKKIVNWLMFFFLGTSVFIVGFGFEPIYGSQPLIFSIAAGSILISCGLYFMSFITDDSYLESNPLRLASFWQVTFILFYHSMIFLKTVSQKYLWAENMDLYKSLNYINTILWLFIMITMLLSYSTDSLKLKLEREPNYV</sequence>
<organism evidence="2 4">
    <name type="scientific">Algoriphagus ratkowskyi</name>
    <dbReference type="NCBI Taxonomy" id="57028"/>
    <lineage>
        <taxon>Bacteria</taxon>
        <taxon>Pseudomonadati</taxon>
        <taxon>Bacteroidota</taxon>
        <taxon>Cytophagia</taxon>
        <taxon>Cytophagales</taxon>
        <taxon>Cyclobacteriaceae</taxon>
        <taxon>Algoriphagus</taxon>
    </lineage>
</organism>
<keyword evidence="1" id="KW-1133">Transmembrane helix</keyword>
<feature type="transmembrane region" description="Helical" evidence="1">
    <location>
        <begin position="216"/>
        <end position="235"/>
    </location>
</feature>
<dbReference type="EMBL" id="QKZU01000010">
    <property type="protein sequence ID" value="PZX54581.1"/>
    <property type="molecule type" value="Genomic_DNA"/>
</dbReference>
<dbReference type="AlphaFoldDB" id="A0A2W7R343"/>
<keyword evidence="1" id="KW-0812">Transmembrane</keyword>
<gene>
    <name evidence="3" type="ORF">ESW18_13895</name>
    <name evidence="2" type="ORF">LV84_02734</name>
</gene>
<feature type="transmembrane region" description="Helical" evidence="1">
    <location>
        <begin position="178"/>
        <end position="196"/>
    </location>
</feature>
<evidence type="ECO:0000313" key="2">
    <source>
        <dbReference type="EMBL" id="PZX54581.1"/>
    </source>
</evidence>
<feature type="transmembrane region" description="Helical" evidence="1">
    <location>
        <begin position="41"/>
        <end position="63"/>
    </location>
</feature>
<keyword evidence="5" id="KW-1185">Reference proteome</keyword>
<keyword evidence="3" id="KW-0418">Kinase</keyword>
<evidence type="ECO:0000256" key="1">
    <source>
        <dbReference type="SAM" id="Phobius"/>
    </source>
</evidence>
<feature type="transmembrane region" description="Helical" evidence="1">
    <location>
        <begin position="12"/>
        <end position="29"/>
    </location>
</feature>
<evidence type="ECO:0000313" key="3">
    <source>
        <dbReference type="EMBL" id="TXD76897.1"/>
    </source>
</evidence>
<reference evidence="2 4" key="1">
    <citation type="submission" date="2018-06" db="EMBL/GenBank/DDBJ databases">
        <title>Genomic Encyclopedia of Archaeal and Bacterial Type Strains, Phase II (KMG-II): from individual species to whole genera.</title>
        <authorList>
            <person name="Goeker M."/>
        </authorList>
    </citation>
    <scope>NUCLEOTIDE SEQUENCE [LARGE SCALE GENOMIC DNA]</scope>
    <source>
        <strain evidence="2 4">DSM 22686</strain>
    </source>
</reference>
<name>A0A2W7R343_9BACT</name>
<dbReference type="RefSeq" id="WP_086502136.1">
    <property type="nucleotide sequence ID" value="NZ_MSSV01000014.1"/>
</dbReference>